<feature type="transmembrane region" description="Helical" evidence="11">
    <location>
        <begin position="66"/>
        <end position="86"/>
    </location>
</feature>
<dbReference type="GO" id="GO:0004932">
    <property type="term" value="F:mating-type factor pheromone receptor activity"/>
    <property type="evidence" value="ECO:0007669"/>
    <property type="project" value="InterPro"/>
</dbReference>
<evidence type="ECO:0000256" key="5">
    <source>
        <dbReference type="ARBA" id="ARBA00022989"/>
    </source>
</evidence>
<keyword evidence="4 11" id="KW-0812">Transmembrane</keyword>
<dbReference type="PANTHER" id="PTHR28097">
    <property type="entry name" value="PHEROMONE A FACTOR RECEPTOR"/>
    <property type="match status" value="1"/>
</dbReference>
<dbReference type="AlphaFoldDB" id="A0A061B8M5"/>
<dbReference type="OrthoDB" id="2874149at2759"/>
<comment type="subcellular location">
    <subcellularLocation>
        <location evidence="1">Membrane</location>
        <topology evidence="1">Multi-pass membrane protein</topology>
    </subcellularLocation>
</comment>
<evidence type="ECO:0000256" key="6">
    <source>
        <dbReference type="ARBA" id="ARBA00023040"/>
    </source>
</evidence>
<keyword evidence="5 11" id="KW-1133">Transmembrane helix</keyword>
<keyword evidence="6" id="KW-0297">G-protein coupled receptor</keyword>
<protein>
    <submittedName>
        <fullName evidence="12">CYFA0S22e01992g1_1</fullName>
    </submittedName>
</protein>
<feature type="compositionally biased region" description="Polar residues" evidence="10">
    <location>
        <begin position="408"/>
        <end position="417"/>
    </location>
</feature>
<proteinExistence type="inferred from homology"/>
<keyword evidence="7 11" id="KW-0472">Membrane</keyword>
<comment type="similarity">
    <text evidence="2">Belongs to the G-protein coupled receptor 4 family.</text>
</comment>
<feature type="transmembrane region" description="Helical" evidence="11">
    <location>
        <begin position="149"/>
        <end position="175"/>
    </location>
</feature>
<dbReference type="GO" id="GO:0005886">
    <property type="term" value="C:plasma membrane"/>
    <property type="evidence" value="ECO:0007669"/>
    <property type="project" value="TreeGrafter"/>
</dbReference>
<gene>
    <name evidence="12" type="ORF">CYFA0S_22e01992g</name>
</gene>
<dbReference type="GO" id="GO:0000750">
    <property type="term" value="P:pheromone-dependent signal transduction involved in conjugation with cellular fusion"/>
    <property type="evidence" value="ECO:0007669"/>
    <property type="project" value="TreeGrafter"/>
</dbReference>
<sequence length="449" mass="50483">MSAIAVILLIPPFVWHSKTVNIPLITLLVWLFIMDIKIFIDAIIWGGSNFIDRYDGKGYCDVMVKLNVGANVGISSSVAGVMYNLYKILKADTALPGPRSFKKVATDLGISLATPIVVMALNYIVQSRRYVIFQYSGCQNTMQPSWPTVVIYSMWLVIWSLIGVIFSVMIVLTYFQKRKDVRDILRCTNSGLNLARFAKLLIFCSMVVLVMFPLSLYLFTANLTSLSPHFDFSFVHSKAIWGIITYLPLNEPYFICWIYLGLSYMVFIFFGLGTDSIEMYLSWIQAIGLGKVVEWINARRSRDRMTKADKLVSSVLNRANIITTPTAGTEFDVEMQRIIAQESDLDDKSPASTQVSNVFGDKHALSKGSFGEHFNYLGDMGELDEEDIKYINMLYAGDAATTRETDTDVTLSSQNPDANGLRSDGRQYERAEGAGDEIGYTHRVTHNFI</sequence>
<feature type="transmembrane region" description="Helical" evidence="11">
    <location>
        <begin position="196"/>
        <end position="220"/>
    </location>
</feature>
<dbReference type="CDD" id="cd14966">
    <property type="entry name" value="7tmD_STE3"/>
    <property type="match status" value="1"/>
</dbReference>
<keyword evidence="9" id="KW-0807">Transducer</keyword>
<keyword evidence="3" id="KW-0589">Pheromone response</keyword>
<evidence type="ECO:0000256" key="3">
    <source>
        <dbReference type="ARBA" id="ARBA00022507"/>
    </source>
</evidence>
<reference evidence="12" key="1">
    <citation type="journal article" date="2014" name="Genome Announc.">
        <title>Genome sequence of the yeast Cyberlindnera fabianii (Hansenula fabianii).</title>
        <authorList>
            <person name="Freel K.C."/>
            <person name="Sarilar V."/>
            <person name="Neuveglise C."/>
            <person name="Devillers H."/>
            <person name="Friedrich A."/>
            <person name="Schacherer J."/>
        </authorList>
    </citation>
    <scope>NUCLEOTIDE SEQUENCE</scope>
    <source>
        <strain evidence="12">YJS4271</strain>
    </source>
</reference>
<dbReference type="PRINTS" id="PR00899">
    <property type="entry name" value="GPCRSTE3"/>
</dbReference>
<dbReference type="Pfam" id="PF02076">
    <property type="entry name" value="STE3"/>
    <property type="match status" value="1"/>
</dbReference>
<dbReference type="InterPro" id="IPR001499">
    <property type="entry name" value="GPCR_STE3"/>
</dbReference>
<dbReference type="VEuPathDB" id="FungiDB:BON22_2000"/>
<feature type="region of interest" description="Disordered" evidence="10">
    <location>
        <begin position="403"/>
        <end position="425"/>
    </location>
</feature>
<dbReference type="PhylomeDB" id="A0A061B8M5"/>
<dbReference type="EMBL" id="LK052907">
    <property type="protein sequence ID" value="CDR46272.1"/>
    <property type="molecule type" value="Genomic_DNA"/>
</dbReference>
<evidence type="ECO:0000256" key="9">
    <source>
        <dbReference type="ARBA" id="ARBA00023224"/>
    </source>
</evidence>
<feature type="transmembrane region" description="Helical" evidence="11">
    <location>
        <begin position="107"/>
        <end position="125"/>
    </location>
</feature>
<evidence type="ECO:0000256" key="4">
    <source>
        <dbReference type="ARBA" id="ARBA00022692"/>
    </source>
</evidence>
<feature type="transmembrane region" description="Helical" evidence="11">
    <location>
        <begin position="24"/>
        <end position="46"/>
    </location>
</feature>
<evidence type="ECO:0000256" key="1">
    <source>
        <dbReference type="ARBA" id="ARBA00004141"/>
    </source>
</evidence>
<organism evidence="12">
    <name type="scientific">Cyberlindnera fabianii</name>
    <name type="common">Yeast</name>
    <name type="synonym">Hansenula fabianii</name>
    <dbReference type="NCBI Taxonomy" id="36022"/>
    <lineage>
        <taxon>Eukaryota</taxon>
        <taxon>Fungi</taxon>
        <taxon>Dikarya</taxon>
        <taxon>Ascomycota</taxon>
        <taxon>Saccharomycotina</taxon>
        <taxon>Saccharomycetes</taxon>
        <taxon>Phaffomycetales</taxon>
        <taxon>Phaffomycetaceae</taxon>
        <taxon>Cyberlindnera</taxon>
    </lineage>
</organism>
<dbReference type="PANTHER" id="PTHR28097:SF1">
    <property type="entry name" value="PHEROMONE A FACTOR RECEPTOR"/>
    <property type="match status" value="1"/>
</dbReference>
<evidence type="ECO:0000256" key="8">
    <source>
        <dbReference type="ARBA" id="ARBA00023170"/>
    </source>
</evidence>
<evidence type="ECO:0000256" key="11">
    <source>
        <dbReference type="SAM" id="Phobius"/>
    </source>
</evidence>
<evidence type="ECO:0000313" key="12">
    <source>
        <dbReference type="EMBL" id="CDR46272.1"/>
    </source>
</evidence>
<name>A0A061B8M5_CYBFA</name>
<evidence type="ECO:0000256" key="7">
    <source>
        <dbReference type="ARBA" id="ARBA00023136"/>
    </source>
</evidence>
<evidence type="ECO:0000256" key="10">
    <source>
        <dbReference type="SAM" id="MobiDB-lite"/>
    </source>
</evidence>
<accession>A0A061B8M5</accession>
<evidence type="ECO:0000256" key="2">
    <source>
        <dbReference type="ARBA" id="ARBA00011085"/>
    </source>
</evidence>
<keyword evidence="8" id="KW-0675">Receptor</keyword>